<dbReference type="PROSITE" id="PS50212">
    <property type="entry name" value="RASGEF_NTER"/>
    <property type="match status" value="1"/>
</dbReference>
<feature type="domain" description="Ras-GEF" evidence="4">
    <location>
        <begin position="347"/>
        <end position="585"/>
    </location>
</feature>
<dbReference type="Proteomes" id="UP000011083">
    <property type="component" value="Unassembled WGS sequence"/>
</dbReference>
<dbReference type="RefSeq" id="XP_004340231.1">
    <property type="nucleotide sequence ID" value="XM_004340183.1"/>
</dbReference>
<evidence type="ECO:0000313" key="6">
    <source>
        <dbReference type="EMBL" id="ELR18211.1"/>
    </source>
</evidence>
<feature type="region of interest" description="Disordered" evidence="3">
    <location>
        <begin position="84"/>
        <end position="115"/>
    </location>
</feature>
<keyword evidence="7" id="KW-1185">Reference proteome</keyword>
<dbReference type="InterPro" id="IPR001895">
    <property type="entry name" value="RASGEF_cat_dom"/>
</dbReference>
<dbReference type="GO" id="GO:0005085">
    <property type="term" value="F:guanyl-nucleotide exchange factor activity"/>
    <property type="evidence" value="ECO:0007669"/>
    <property type="project" value="UniProtKB-KW"/>
</dbReference>
<keyword evidence="1 2" id="KW-0344">Guanine-nucleotide releasing factor</keyword>
<reference evidence="6 7" key="1">
    <citation type="journal article" date="2013" name="Genome Biol.">
        <title>Genome of Acanthamoeba castellanii highlights extensive lateral gene transfer and early evolution of tyrosine kinase signaling.</title>
        <authorList>
            <person name="Clarke M."/>
            <person name="Lohan A.J."/>
            <person name="Liu B."/>
            <person name="Lagkouvardos I."/>
            <person name="Roy S."/>
            <person name="Zafar N."/>
            <person name="Bertelli C."/>
            <person name="Schilde C."/>
            <person name="Kianianmomeni A."/>
            <person name="Burglin T.R."/>
            <person name="Frech C."/>
            <person name="Turcotte B."/>
            <person name="Kopec K.O."/>
            <person name="Synnott J.M."/>
            <person name="Choo C."/>
            <person name="Paponov I."/>
            <person name="Finkler A."/>
            <person name="Soon Heng Tan C."/>
            <person name="Hutchins A.P."/>
            <person name="Weinmeier T."/>
            <person name="Rattei T."/>
            <person name="Chu J.S."/>
            <person name="Gimenez G."/>
            <person name="Irimia M."/>
            <person name="Rigden D.J."/>
            <person name="Fitzpatrick D.A."/>
            <person name="Lorenzo-Morales J."/>
            <person name="Bateman A."/>
            <person name="Chiu C.H."/>
            <person name="Tang P."/>
            <person name="Hegemann P."/>
            <person name="Fromm H."/>
            <person name="Raoult D."/>
            <person name="Greub G."/>
            <person name="Miranda-Saavedra D."/>
            <person name="Chen N."/>
            <person name="Nash P."/>
            <person name="Ginger M.L."/>
            <person name="Horn M."/>
            <person name="Schaap P."/>
            <person name="Caler L."/>
            <person name="Loftus B."/>
        </authorList>
    </citation>
    <scope>NUCLEOTIDE SEQUENCE [LARGE SCALE GENOMIC DNA]</scope>
    <source>
        <strain evidence="6 7">Neff</strain>
    </source>
</reference>
<dbReference type="SMART" id="SM00229">
    <property type="entry name" value="RasGEFN"/>
    <property type="match status" value="1"/>
</dbReference>
<dbReference type="CDD" id="cd06224">
    <property type="entry name" value="REM"/>
    <property type="match status" value="1"/>
</dbReference>
<dbReference type="PANTHER" id="PTHR23113">
    <property type="entry name" value="GUANINE NUCLEOTIDE EXCHANGE FACTOR"/>
    <property type="match status" value="1"/>
</dbReference>
<feature type="compositionally biased region" description="Low complexity" evidence="3">
    <location>
        <begin position="305"/>
        <end position="317"/>
    </location>
</feature>
<dbReference type="InterPro" id="IPR019804">
    <property type="entry name" value="Ras_G-nucl-exch_fac_CS"/>
</dbReference>
<dbReference type="KEGG" id="acan:ACA1_369540"/>
<evidence type="ECO:0000256" key="2">
    <source>
        <dbReference type="PROSITE-ProRule" id="PRU00168"/>
    </source>
</evidence>
<dbReference type="GeneID" id="14919034"/>
<dbReference type="EMBL" id="KB007960">
    <property type="protein sequence ID" value="ELR18211.1"/>
    <property type="molecule type" value="Genomic_DNA"/>
</dbReference>
<dbReference type="PANTHER" id="PTHR23113:SF368">
    <property type="entry name" value="CELL DIVISION CONTROL PROTEIN 25"/>
    <property type="match status" value="1"/>
</dbReference>
<sequence length="587" mass="66484">MAETSQPLAEKTELQILLEENDVMRREIEALLQAKEIAREKVRSAIQELVEENKRLKTKLAGMETQMSSLVAERNALAKRLQAANGEEEKGEDEQQQQESMHRSGGRPIRKSSQSKASKFFGAVVEEAGPVETLKIEEEGLLMWRNEMDNTIEVRGGTLEKLVLRLLHEATPRLSPEFITDFILTHRSFTTTDEVLTHLIKKYHDCTAEVEKEDKITRLRICTVLELWAELQGEDLAPEEKFLTFVKTRLQAVDGERLAQGILRRLSVWLNDPQGSGPDSPKLSQCLSGELESTTSSEDVRKTPTKSSSPRNSSSPRLTRKLAPIKQPKPLIPRIKDAAELTLDDIEPVELARQMTLLDYALFQKIRPSEYNNVAWTKKNKEIASPNLLRFIRRFNDVSIWVQNTILSGKSAKKRAALVDNFAKAAVAFRKLNNFNGVMQIVSAMEGAAVHRLQKTFERVRPKSRTKYAELLELMSSSGSYKFYREALAAATPPIVPYMGMYLTDLMTLDEVHKNMLEPSQPTYINFTKRVQIASVMKKILEQQSADYALQPIDCIQEWFVAQLDQFGATSEDALFSMSLVAEPREG</sequence>
<feature type="compositionally biased region" description="Low complexity" evidence="3">
    <location>
        <begin position="287"/>
        <end position="297"/>
    </location>
</feature>
<dbReference type="PROSITE" id="PS50009">
    <property type="entry name" value="RASGEF_CAT"/>
    <property type="match status" value="1"/>
</dbReference>
<dbReference type="GO" id="GO:0005886">
    <property type="term" value="C:plasma membrane"/>
    <property type="evidence" value="ECO:0007669"/>
    <property type="project" value="TreeGrafter"/>
</dbReference>
<protein>
    <submittedName>
        <fullName evidence="6">RasGEF domain containing protein</fullName>
    </submittedName>
</protein>
<dbReference type="Pfam" id="PF00618">
    <property type="entry name" value="RasGEF_N"/>
    <property type="match status" value="1"/>
</dbReference>
<dbReference type="GO" id="GO:0007265">
    <property type="term" value="P:Ras protein signal transduction"/>
    <property type="evidence" value="ECO:0007669"/>
    <property type="project" value="TreeGrafter"/>
</dbReference>
<evidence type="ECO:0000259" key="4">
    <source>
        <dbReference type="PROSITE" id="PS50009"/>
    </source>
</evidence>
<dbReference type="InterPro" id="IPR000651">
    <property type="entry name" value="Ras-like_Gua-exchang_fac_N"/>
</dbReference>
<evidence type="ECO:0000256" key="3">
    <source>
        <dbReference type="SAM" id="MobiDB-lite"/>
    </source>
</evidence>
<dbReference type="AlphaFoldDB" id="L8H1F9"/>
<dbReference type="Gene3D" id="1.20.870.10">
    <property type="entry name" value="Son of sevenless (SoS) protein Chain: S domain 1"/>
    <property type="match status" value="1"/>
</dbReference>
<dbReference type="InterPro" id="IPR008937">
    <property type="entry name" value="Ras-like_GEF"/>
</dbReference>
<evidence type="ECO:0000256" key="1">
    <source>
        <dbReference type="ARBA" id="ARBA00022658"/>
    </source>
</evidence>
<organism evidence="6 7">
    <name type="scientific">Acanthamoeba castellanii (strain ATCC 30010 / Neff)</name>
    <dbReference type="NCBI Taxonomy" id="1257118"/>
    <lineage>
        <taxon>Eukaryota</taxon>
        <taxon>Amoebozoa</taxon>
        <taxon>Discosea</taxon>
        <taxon>Longamoebia</taxon>
        <taxon>Centramoebida</taxon>
        <taxon>Acanthamoebidae</taxon>
        <taxon>Acanthamoeba</taxon>
    </lineage>
</organism>
<proteinExistence type="predicted"/>
<dbReference type="VEuPathDB" id="AmoebaDB:ACA1_369540"/>
<dbReference type="STRING" id="1257118.L8H1F9"/>
<dbReference type="InterPro" id="IPR036964">
    <property type="entry name" value="RASGEF_cat_dom_sf"/>
</dbReference>
<feature type="region of interest" description="Disordered" evidence="3">
    <location>
        <begin position="274"/>
        <end position="323"/>
    </location>
</feature>
<gene>
    <name evidence="6" type="ORF">ACA1_369540</name>
</gene>
<dbReference type="OrthoDB" id="546434at2759"/>
<evidence type="ECO:0000259" key="5">
    <source>
        <dbReference type="PROSITE" id="PS50212"/>
    </source>
</evidence>
<dbReference type="Pfam" id="PF00617">
    <property type="entry name" value="RasGEF"/>
    <property type="match status" value="1"/>
</dbReference>
<dbReference type="PROSITE" id="PS00720">
    <property type="entry name" value="RASGEF"/>
    <property type="match status" value="1"/>
</dbReference>
<dbReference type="CDD" id="cd00155">
    <property type="entry name" value="RasGEF"/>
    <property type="match status" value="1"/>
</dbReference>
<feature type="domain" description="N-terminal Ras-GEF" evidence="5">
    <location>
        <begin position="150"/>
        <end position="274"/>
    </location>
</feature>
<dbReference type="InterPro" id="IPR023578">
    <property type="entry name" value="Ras_GEF_dom_sf"/>
</dbReference>
<name>L8H1F9_ACACF</name>
<dbReference type="SMART" id="SM00147">
    <property type="entry name" value="RasGEF"/>
    <property type="match status" value="1"/>
</dbReference>
<dbReference type="OMA" id="FWISTHW"/>
<accession>L8H1F9</accession>
<evidence type="ECO:0000313" key="7">
    <source>
        <dbReference type="Proteomes" id="UP000011083"/>
    </source>
</evidence>
<dbReference type="Gene3D" id="1.10.840.10">
    <property type="entry name" value="Ras guanine-nucleotide exchange factors catalytic domain"/>
    <property type="match status" value="1"/>
</dbReference>
<dbReference type="SUPFAM" id="SSF48366">
    <property type="entry name" value="Ras GEF"/>
    <property type="match status" value="1"/>
</dbReference>